<feature type="non-terminal residue" evidence="3">
    <location>
        <position position="1"/>
    </location>
</feature>
<evidence type="ECO:0000259" key="2">
    <source>
        <dbReference type="Pfam" id="PF14355"/>
    </source>
</evidence>
<comment type="caution">
    <text evidence="3">The sequence shown here is derived from an EMBL/GenBank/DDBJ whole genome shotgun (WGS) entry which is preliminary data.</text>
</comment>
<dbReference type="Pfam" id="PF14355">
    <property type="entry name" value="Abi_C"/>
    <property type="match status" value="1"/>
</dbReference>
<reference evidence="3" key="1">
    <citation type="submission" date="2013-08" db="EMBL/GenBank/DDBJ databases">
        <authorList>
            <person name="Mendez C."/>
            <person name="Richter M."/>
            <person name="Ferrer M."/>
            <person name="Sanchez J."/>
        </authorList>
    </citation>
    <scope>NUCLEOTIDE SEQUENCE</scope>
</reference>
<organism evidence="3">
    <name type="scientific">mine drainage metagenome</name>
    <dbReference type="NCBI Taxonomy" id="410659"/>
    <lineage>
        <taxon>unclassified sequences</taxon>
        <taxon>metagenomes</taxon>
        <taxon>ecological metagenomes</taxon>
    </lineage>
</organism>
<reference evidence="3" key="2">
    <citation type="journal article" date="2014" name="ISME J.">
        <title>Microbial stratification in low pH oxic and suboxic macroscopic growths along an acid mine drainage.</title>
        <authorList>
            <person name="Mendez-Garcia C."/>
            <person name="Mesa V."/>
            <person name="Sprenger R.R."/>
            <person name="Richter M."/>
            <person name="Diez M.S."/>
            <person name="Solano J."/>
            <person name="Bargiela R."/>
            <person name="Golyshina O.V."/>
            <person name="Manteca A."/>
            <person name="Ramos J.L."/>
            <person name="Gallego J.R."/>
            <person name="Llorente I."/>
            <person name="Martins Dos Santos V.A."/>
            <person name="Jensen O.N."/>
            <person name="Pelaez A.I."/>
            <person name="Sanchez J."/>
            <person name="Ferrer M."/>
        </authorList>
    </citation>
    <scope>NUCLEOTIDE SEQUENCE</scope>
</reference>
<keyword evidence="1" id="KW-0472">Membrane</keyword>
<sequence length="53" mass="5690">QISDAHGKGKRAVRPRARHAELAVNLAGSMAAFLVATWKERTETSEDGNGART</sequence>
<dbReference type="EMBL" id="AUZX01010787">
    <property type="protein sequence ID" value="EQD46232.1"/>
    <property type="molecule type" value="Genomic_DNA"/>
</dbReference>
<name>T0ZP11_9ZZZZ</name>
<dbReference type="InterPro" id="IPR026001">
    <property type="entry name" value="Abi-like_C"/>
</dbReference>
<keyword evidence="1" id="KW-1133">Transmembrane helix</keyword>
<gene>
    <name evidence="3" type="ORF">B1A_14685</name>
</gene>
<dbReference type="AlphaFoldDB" id="T0ZP11"/>
<keyword evidence="1" id="KW-0812">Transmembrane</keyword>
<accession>T0ZP11</accession>
<evidence type="ECO:0000256" key="1">
    <source>
        <dbReference type="SAM" id="Phobius"/>
    </source>
</evidence>
<proteinExistence type="predicted"/>
<feature type="transmembrane region" description="Helical" evidence="1">
    <location>
        <begin position="20"/>
        <end position="38"/>
    </location>
</feature>
<protein>
    <submittedName>
        <fullName evidence="3">Abortive phage resistance protein</fullName>
    </submittedName>
</protein>
<feature type="domain" description="Abortive infection protein-like C-terminal" evidence="2">
    <location>
        <begin position="3"/>
        <end position="35"/>
    </location>
</feature>
<evidence type="ECO:0000313" key="3">
    <source>
        <dbReference type="EMBL" id="EQD46232.1"/>
    </source>
</evidence>